<dbReference type="GeneID" id="5012878"/>
<evidence type="ECO:0000313" key="2">
    <source>
        <dbReference type="Proteomes" id="UP000000600"/>
    </source>
</evidence>
<accession>A0BMC9</accession>
<dbReference type="RefSeq" id="XP_001427094.1">
    <property type="nucleotide sequence ID" value="XM_001427057.1"/>
</dbReference>
<keyword evidence="2" id="KW-1185">Reference proteome</keyword>
<dbReference type="Proteomes" id="UP000000600">
    <property type="component" value="Unassembled WGS sequence"/>
</dbReference>
<evidence type="ECO:0000313" key="1">
    <source>
        <dbReference type="EMBL" id="CAK59696.1"/>
    </source>
</evidence>
<dbReference type="EMBL" id="CT868004">
    <property type="protein sequence ID" value="CAK59696.1"/>
    <property type="molecule type" value="Genomic_DNA"/>
</dbReference>
<gene>
    <name evidence="1" type="ORF">GSPATT00030332001</name>
</gene>
<reference evidence="1 2" key="1">
    <citation type="journal article" date="2006" name="Nature">
        <title>Global trends of whole-genome duplications revealed by the ciliate Paramecium tetraurelia.</title>
        <authorList>
            <consortium name="Genoscope"/>
            <person name="Aury J.-M."/>
            <person name="Jaillon O."/>
            <person name="Duret L."/>
            <person name="Noel B."/>
            <person name="Jubin C."/>
            <person name="Porcel B.M."/>
            <person name="Segurens B."/>
            <person name="Daubin V."/>
            <person name="Anthouard V."/>
            <person name="Aiach N."/>
            <person name="Arnaiz O."/>
            <person name="Billaut A."/>
            <person name="Beisson J."/>
            <person name="Blanc I."/>
            <person name="Bouhouche K."/>
            <person name="Camara F."/>
            <person name="Duharcourt S."/>
            <person name="Guigo R."/>
            <person name="Gogendeau D."/>
            <person name="Katinka M."/>
            <person name="Keller A.-M."/>
            <person name="Kissmehl R."/>
            <person name="Klotz C."/>
            <person name="Koll F."/>
            <person name="Le Moue A."/>
            <person name="Lepere C."/>
            <person name="Malinsky S."/>
            <person name="Nowacki M."/>
            <person name="Nowak J.K."/>
            <person name="Plattner H."/>
            <person name="Poulain J."/>
            <person name="Ruiz F."/>
            <person name="Serrano V."/>
            <person name="Zagulski M."/>
            <person name="Dessen P."/>
            <person name="Betermier M."/>
            <person name="Weissenbach J."/>
            <person name="Scarpelli C."/>
            <person name="Schachter V."/>
            <person name="Sperling L."/>
            <person name="Meyer E."/>
            <person name="Cohen J."/>
            <person name="Wincker P."/>
        </authorList>
    </citation>
    <scope>NUCLEOTIDE SEQUENCE [LARGE SCALE GENOMIC DNA]</scope>
    <source>
        <strain evidence="1 2">Stock d4-2</strain>
    </source>
</reference>
<dbReference type="AlphaFoldDB" id="A0BMC9"/>
<dbReference type="KEGG" id="ptm:GSPATT00030332001"/>
<dbReference type="InParanoid" id="A0BMC9"/>
<name>A0BMC9_PARTE</name>
<sequence length="321" mass="34825">MERDIRDEKQKFTRQNLNSIIPNVCYSCSYSDQAQTQITCGYCLILTIKMIKVHVNYVPFNKLLKCSYNSQNNPSVICSSCSTNFKLINDSLKCVSPLANCLDYRFNKYSSNKADCKIGTNPIVTCQPNPTCLLGFYLNGQSCLPCKQDAGNITGSETCCGLGLIFTAGTPNSCVTQTGATGKQQILASNGNGETSKFCEACISNCDNCTDATTCKTCSLDYALLKTKSGVECVLIKCLVVDSTKGCTSCQYGFYLSTINGIGYCLQCLSPLTNVISTIYFLLFQAYSNQAPNVTVSPAAPFLCSNPVDNLFTSATTTQQQ</sequence>
<proteinExistence type="predicted"/>
<dbReference type="HOGENOM" id="CLU_867274_0_0_1"/>
<organism evidence="1 2">
    <name type="scientific">Paramecium tetraurelia</name>
    <dbReference type="NCBI Taxonomy" id="5888"/>
    <lineage>
        <taxon>Eukaryota</taxon>
        <taxon>Sar</taxon>
        <taxon>Alveolata</taxon>
        <taxon>Ciliophora</taxon>
        <taxon>Intramacronucleata</taxon>
        <taxon>Oligohymenophorea</taxon>
        <taxon>Peniculida</taxon>
        <taxon>Parameciidae</taxon>
        <taxon>Paramecium</taxon>
    </lineage>
</organism>
<protein>
    <submittedName>
        <fullName evidence="1">Uncharacterized protein</fullName>
    </submittedName>
</protein>